<dbReference type="Proteomes" id="UP000198635">
    <property type="component" value="Unassembled WGS sequence"/>
</dbReference>
<evidence type="ECO:0000313" key="4">
    <source>
        <dbReference type="Proteomes" id="UP000198635"/>
    </source>
</evidence>
<sequence length="124" mass="13880">MRREKTFSAGMSDGKANPIKYSYSLGLVGTGIVPGRPLDDFGIGWARTEFSDAFVPFMRDRFELGLDHEDAIEVFFNVSVTPWLNVSPNFQFISPALDRTVDSSGNFEDMDDIYLAGVRIGVRF</sequence>
<dbReference type="GO" id="GO:0008643">
    <property type="term" value="P:carbohydrate transport"/>
    <property type="evidence" value="ECO:0007669"/>
    <property type="project" value="InterPro"/>
</dbReference>
<organism evidence="3 4">
    <name type="scientific">Desulfomicrobium apsheronum</name>
    <dbReference type="NCBI Taxonomy" id="52560"/>
    <lineage>
        <taxon>Bacteria</taxon>
        <taxon>Pseudomonadati</taxon>
        <taxon>Thermodesulfobacteriota</taxon>
        <taxon>Desulfovibrionia</taxon>
        <taxon>Desulfovibrionales</taxon>
        <taxon>Desulfomicrobiaceae</taxon>
        <taxon>Desulfomicrobium</taxon>
    </lineage>
</organism>
<dbReference type="GO" id="GO:0015288">
    <property type="term" value="F:porin activity"/>
    <property type="evidence" value="ECO:0007669"/>
    <property type="project" value="InterPro"/>
</dbReference>
<name>A0A1I3Y832_9BACT</name>
<dbReference type="InterPro" id="IPR007049">
    <property type="entry name" value="Carb-sel_porin_OprB"/>
</dbReference>
<evidence type="ECO:0000256" key="1">
    <source>
        <dbReference type="ARBA" id="ARBA00008769"/>
    </source>
</evidence>
<dbReference type="PANTHER" id="PTHR37944:SF1">
    <property type="entry name" value="PORIN B"/>
    <property type="match status" value="1"/>
</dbReference>
<accession>A0A1I3Y832</accession>
<dbReference type="EMBL" id="FORX01000019">
    <property type="protein sequence ID" value="SFK27559.1"/>
    <property type="molecule type" value="Genomic_DNA"/>
</dbReference>
<protein>
    <submittedName>
        <fullName evidence="3">Carbohydrate-selective porin, OprB family</fullName>
    </submittedName>
</protein>
<reference evidence="4" key="1">
    <citation type="submission" date="2016-10" db="EMBL/GenBank/DDBJ databases">
        <authorList>
            <person name="Varghese N."/>
            <person name="Submissions S."/>
        </authorList>
    </citation>
    <scope>NUCLEOTIDE SEQUENCE [LARGE SCALE GENOMIC DNA]</scope>
    <source>
        <strain evidence="4">DSM 5918</strain>
    </source>
</reference>
<dbReference type="AlphaFoldDB" id="A0A1I3Y832"/>
<dbReference type="PANTHER" id="PTHR37944">
    <property type="entry name" value="PORIN B"/>
    <property type="match status" value="1"/>
</dbReference>
<dbReference type="InterPro" id="IPR038673">
    <property type="entry name" value="OprB_sf"/>
</dbReference>
<keyword evidence="4" id="KW-1185">Reference proteome</keyword>
<dbReference type="InterPro" id="IPR052932">
    <property type="entry name" value="OprB_Porin"/>
</dbReference>
<dbReference type="Gene3D" id="2.40.160.180">
    <property type="entry name" value="Carbohydrate-selective porin OprB"/>
    <property type="match status" value="1"/>
</dbReference>
<dbReference type="STRING" id="52560.SAMN04488082_1199"/>
<evidence type="ECO:0000313" key="3">
    <source>
        <dbReference type="EMBL" id="SFK27559.1"/>
    </source>
</evidence>
<dbReference type="GO" id="GO:0016020">
    <property type="term" value="C:membrane"/>
    <property type="evidence" value="ECO:0007669"/>
    <property type="project" value="InterPro"/>
</dbReference>
<dbReference type="Pfam" id="PF04966">
    <property type="entry name" value="OprB"/>
    <property type="match status" value="1"/>
</dbReference>
<gene>
    <name evidence="3" type="ORF">SAMN04488082_1199</name>
</gene>
<evidence type="ECO:0000256" key="2">
    <source>
        <dbReference type="RuleBase" id="RU363072"/>
    </source>
</evidence>
<proteinExistence type="inferred from homology"/>
<comment type="similarity">
    <text evidence="1 2">Belongs to the OprB family.</text>
</comment>